<keyword evidence="2" id="KW-1133">Transmembrane helix</keyword>
<reference evidence="3" key="1">
    <citation type="submission" date="2021-03" db="EMBL/GenBank/DDBJ databases">
        <authorList>
            <person name="Bekaert M."/>
        </authorList>
    </citation>
    <scope>NUCLEOTIDE SEQUENCE</scope>
</reference>
<keyword evidence="2" id="KW-0812">Transmembrane</keyword>
<dbReference type="EMBL" id="CAJPWZ010001449">
    <property type="protein sequence ID" value="CAG2215622.1"/>
    <property type="molecule type" value="Genomic_DNA"/>
</dbReference>
<evidence type="ECO:0000256" key="2">
    <source>
        <dbReference type="SAM" id="Phobius"/>
    </source>
</evidence>
<sequence>MPCGGNASQFCGGQYNLALYQLNISSESTSTIERSSSTSMIAPSSTLTTSQFTTPTSTSTGSEAPNTTSLINKETTISVTEEPAASTNTETSALFFTNATSHVSKETTHYELLTTNSWIPNTNTCNCICYNVSSPAFKEKLENLIKEVEINKKLTSLYINSKICMRDQRTSSKMIGAIGVLCICVPLVLIVVFDISNCFGRDRKYICPQYK</sequence>
<keyword evidence="2" id="KW-0472">Membrane</keyword>
<name>A0A8S3SB32_MYTED</name>
<comment type="caution">
    <text evidence="3">The sequence shown here is derived from an EMBL/GenBank/DDBJ whole genome shotgun (WGS) entry which is preliminary data.</text>
</comment>
<dbReference type="AlphaFoldDB" id="A0A8S3SB32"/>
<protein>
    <submittedName>
        <fullName evidence="3">Uncharacterized protein</fullName>
    </submittedName>
</protein>
<evidence type="ECO:0000313" key="3">
    <source>
        <dbReference type="EMBL" id="CAG2215622.1"/>
    </source>
</evidence>
<keyword evidence="4" id="KW-1185">Reference proteome</keyword>
<evidence type="ECO:0000256" key="1">
    <source>
        <dbReference type="SAM" id="MobiDB-lite"/>
    </source>
</evidence>
<feature type="transmembrane region" description="Helical" evidence="2">
    <location>
        <begin position="174"/>
        <end position="195"/>
    </location>
</feature>
<accession>A0A8S3SB32</accession>
<organism evidence="3 4">
    <name type="scientific">Mytilus edulis</name>
    <name type="common">Blue mussel</name>
    <dbReference type="NCBI Taxonomy" id="6550"/>
    <lineage>
        <taxon>Eukaryota</taxon>
        <taxon>Metazoa</taxon>
        <taxon>Spiralia</taxon>
        <taxon>Lophotrochozoa</taxon>
        <taxon>Mollusca</taxon>
        <taxon>Bivalvia</taxon>
        <taxon>Autobranchia</taxon>
        <taxon>Pteriomorphia</taxon>
        <taxon>Mytilida</taxon>
        <taxon>Mytiloidea</taxon>
        <taxon>Mytilidae</taxon>
        <taxon>Mytilinae</taxon>
        <taxon>Mytilus</taxon>
    </lineage>
</organism>
<feature type="region of interest" description="Disordered" evidence="1">
    <location>
        <begin position="38"/>
        <end position="69"/>
    </location>
</feature>
<evidence type="ECO:0000313" key="4">
    <source>
        <dbReference type="Proteomes" id="UP000683360"/>
    </source>
</evidence>
<gene>
    <name evidence="3" type="ORF">MEDL_29391</name>
</gene>
<proteinExistence type="predicted"/>
<feature type="compositionally biased region" description="Low complexity" evidence="1">
    <location>
        <begin position="38"/>
        <end position="62"/>
    </location>
</feature>
<dbReference type="Proteomes" id="UP000683360">
    <property type="component" value="Unassembled WGS sequence"/>
</dbReference>
<dbReference type="OrthoDB" id="5985073at2759"/>